<evidence type="ECO:0000256" key="2">
    <source>
        <dbReference type="ARBA" id="ARBA00022448"/>
    </source>
</evidence>
<keyword evidence="7" id="KW-1185">Reference proteome</keyword>
<dbReference type="CDD" id="cd00995">
    <property type="entry name" value="PBP2_NikA_DppA_OppA_like"/>
    <property type="match status" value="1"/>
</dbReference>
<dbReference type="GO" id="GO:0042597">
    <property type="term" value="C:periplasmic space"/>
    <property type="evidence" value="ECO:0007669"/>
    <property type="project" value="UniProtKB-ARBA"/>
</dbReference>
<dbReference type="GO" id="GO:0043190">
    <property type="term" value="C:ATP-binding cassette (ABC) transporter complex"/>
    <property type="evidence" value="ECO:0007669"/>
    <property type="project" value="InterPro"/>
</dbReference>
<comment type="similarity">
    <text evidence="1">Belongs to the bacterial solute-binding protein 5 family.</text>
</comment>
<dbReference type="PROSITE" id="PS51257">
    <property type="entry name" value="PROKAR_LIPOPROTEIN"/>
    <property type="match status" value="1"/>
</dbReference>
<dbReference type="Pfam" id="PF00496">
    <property type="entry name" value="SBP_bac_5"/>
    <property type="match status" value="1"/>
</dbReference>
<dbReference type="Proteomes" id="UP000830434">
    <property type="component" value="Chromosome"/>
</dbReference>
<protein>
    <submittedName>
        <fullName evidence="6">ABC transporter substrate-binding protein</fullName>
    </submittedName>
</protein>
<evidence type="ECO:0000259" key="5">
    <source>
        <dbReference type="Pfam" id="PF00496"/>
    </source>
</evidence>
<organism evidence="6 7">
    <name type="scientific">Halorussus gelatinilyticus</name>
    <dbReference type="NCBI Taxonomy" id="2937524"/>
    <lineage>
        <taxon>Archaea</taxon>
        <taxon>Methanobacteriati</taxon>
        <taxon>Methanobacteriota</taxon>
        <taxon>Stenosarchaea group</taxon>
        <taxon>Halobacteria</taxon>
        <taxon>Halobacteriales</taxon>
        <taxon>Haladaptataceae</taxon>
        <taxon>Halorussus</taxon>
    </lineage>
</organism>
<proteinExistence type="inferred from homology"/>
<feature type="domain" description="Solute-binding protein family 5" evidence="5">
    <location>
        <begin position="109"/>
        <end position="572"/>
    </location>
</feature>
<dbReference type="KEGG" id="haxz:M0R88_14020"/>
<dbReference type="PIRSF" id="PIRSF002741">
    <property type="entry name" value="MppA"/>
    <property type="match status" value="1"/>
</dbReference>
<reference evidence="6" key="1">
    <citation type="submission" date="2022-04" db="EMBL/GenBank/DDBJ databases">
        <title>Diverse halophilic archaea isolated from saline environments.</title>
        <authorList>
            <person name="Cui H.-L."/>
        </authorList>
    </citation>
    <scope>NUCLEOTIDE SEQUENCE</scope>
    <source>
        <strain evidence="6">XZYJT40</strain>
    </source>
</reference>
<feature type="region of interest" description="Disordered" evidence="4">
    <location>
        <begin position="32"/>
        <end position="57"/>
    </location>
</feature>
<dbReference type="EMBL" id="CP096658">
    <property type="protein sequence ID" value="UPV99626.1"/>
    <property type="molecule type" value="Genomic_DNA"/>
</dbReference>
<sequence>MPHRRNQSDGTNDSRRKFLKASGAGAVALSLAGCSGGGSDTNQDTSTKEQTPTKGDKVAEDITRGGTFVYGMAAKPDTSNILTSSSVYAGVALYRVYEFGNELDPVTQEVVPNVFTDWTIEKGDKPSVYFNMRDGLKWNDGEDFTKEDVLFTYRYCMENKPGNYASIVDPMEKIAESSKDKWDFRVDLSKPIGYWESDIVGGLPLLPKHKWEGKDYKKYNPMEANDNGPVGLGPGHLTKFDPDTSMQVVFDHDNYFETLSTLDWKKEHDQVIAGGPFLDKINFKVYGSRTAMTNAFLQGGIDTHYGSMKTSKMSEVKKKKGMKLVNGTSSGFSYFGFNVRRKPLDDVGLKQAMSFMFDEHFWIQRLQQGYAIKGDFAQTPGYAKPRPDYQFAGKDQVSTHPATNAFDFRNTEGATPDIKAVRKFLTSGQVIDGSSGTYAGKKYPGSLSGISASQSKAKYDYTFGPVKSKVLKDFDGADKEIRVDGKTIPEVMDGDAITMFIDPPKKTPKEAKAIQRWVDNLKKLGIPVKTQALSFNTMSSKVYYEEDFDIYPMGWGGTGPFGSSAYSFFHSDQADDLSDGNEDSFMYNSTGYGLSGGSADDLLSKARTELDPKKRNKTTAKALEKIYLDMPYYLMDYAKMRWPVNNEKFGGFISNLVDPPYASFGSEINNIHLKK</sequence>
<gene>
    <name evidence="6" type="ORF">M0R88_14020</name>
</gene>
<accession>A0A8U0IEY5</accession>
<dbReference type="AlphaFoldDB" id="A0A8U0IEY5"/>
<dbReference type="InterPro" id="IPR000914">
    <property type="entry name" value="SBP_5_dom"/>
</dbReference>
<dbReference type="PANTHER" id="PTHR30290">
    <property type="entry name" value="PERIPLASMIC BINDING COMPONENT OF ABC TRANSPORTER"/>
    <property type="match status" value="1"/>
</dbReference>
<dbReference type="InterPro" id="IPR019546">
    <property type="entry name" value="TAT_signal_bac_arc"/>
</dbReference>
<dbReference type="PANTHER" id="PTHR30290:SF9">
    <property type="entry name" value="OLIGOPEPTIDE-BINDING PROTEIN APPA"/>
    <property type="match status" value="1"/>
</dbReference>
<dbReference type="InterPro" id="IPR006311">
    <property type="entry name" value="TAT_signal"/>
</dbReference>
<evidence type="ECO:0000256" key="4">
    <source>
        <dbReference type="SAM" id="MobiDB-lite"/>
    </source>
</evidence>
<keyword evidence="3" id="KW-0732">Signal</keyword>
<dbReference type="Gene3D" id="3.10.105.10">
    <property type="entry name" value="Dipeptide-binding Protein, Domain 3"/>
    <property type="match status" value="1"/>
</dbReference>
<feature type="compositionally biased region" description="Polar residues" evidence="4">
    <location>
        <begin position="40"/>
        <end position="53"/>
    </location>
</feature>
<dbReference type="GeneID" id="72190993"/>
<dbReference type="RefSeq" id="WP_248654118.1">
    <property type="nucleotide sequence ID" value="NZ_CP096658.1"/>
</dbReference>
<evidence type="ECO:0000313" key="6">
    <source>
        <dbReference type="EMBL" id="UPV99626.1"/>
    </source>
</evidence>
<dbReference type="SUPFAM" id="SSF53850">
    <property type="entry name" value="Periplasmic binding protein-like II"/>
    <property type="match status" value="1"/>
</dbReference>
<evidence type="ECO:0000313" key="7">
    <source>
        <dbReference type="Proteomes" id="UP000830434"/>
    </source>
</evidence>
<dbReference type="GO" id="GO:1904680">
    <property type="term" value="F:peptide transmembrane transporter activity"/>
    <property type="evidence" value="ECO:0007669"/>
    <property type="project" value="TreeGrafter"/>
</dbReference>
<dbReference type="InterPro" id="IPR030678">
    <property type="entry name" value="Peptide/Ni-bd"/>
</dbReference>
<name>A0A8U0IEY5_9EURY</name>
<dbReference type="PROSITE" id="PS51318">
    <property type="entry name" value="TAT"/>
    <property type="match status" value="1"/>
</dbReference>
<evidence type="ECO:0000256" key="1">
    <source>
        <dbReference type="ARBA" id="ARBA00005695"/>
    </source>
</evidence>
<dbReference type="NCBIfam" id="TIGR01409">
    <property type="entry name" value="TAT_signal_seq"/>
    <property type="match status" value="1"/>
</dbReference>
<dbReference type="GO" id="GO:0015833">
    <property type="term" value="P:peptide transport"/>
    <property type="evidence" value="ECO:0007669"/>
    <property type="project" value="TreeGrafter"/>
</dbReference>
<evidence type="ECO:0000256" key="3">
    <source>
        <dbReference type="ARBA" id="ARBA00022729"/>
    </source>
</evidence>
<dbReference type="InterPro" id="IPR039424">
    <property type="entry name" value="SBP_5"/>
</dbReference>
<keyword evidence="2" id="KW-0813">Transport</keyword>
<dbReference type="Gene3D" id="3.40.190.10">
    <property type="entry name" value="Periplasmic binding protein-like II"/>
    <property type="match status" value="1"/>
</dbReference>